<keyword evidence="1" id="KW-1133">Transmembrane helix</keyword>
<feature type="transmembrane region" description="Helical" evidence="1">
    <location>
        <begin position="63"/>
        <end position="83"/>
    </location>
</feature>
<keyword evidence="1" id="KW-0472">Membrane</keyword>
<organism evidence="2 3">
    <name type="scientific">Cordyceps javanica</name>
    <dbReference type="NCBI Taxonomy" id="43265"/>
    <lineage>
        <taxon>Eukaryota</taxon>
        <taxon>Fungi</taxon>
        <taxon>Dikarya</taxon>
        <taxon>Ascomycota</taxon>
        <taxon>Pezizomycotina</taxon>
        <taxon>Sordariomycetes</taxon>
        <taxon>Hypocreomycetidae</taxon>
        <taxon>Hypocreales</taxon>
        <taxon>Cordycipitaceae</taxon>
        <taxon>Cordyceps</taxon>
    </lineage>
</organism>
<accession>A0A545UYR8</accession>
<keyword evidence="1" id="KW-0812">Transmembrane</keyword>
<dbReference type="Proteomes" id="UP000315783">
    <property type="component" value="Unassembled WGS sequence"/>
</dbReference>
<dbReference type="AlphaFoldDB" id="A0A545UYR8"/>
<reference evidence="2 3" key="1">
    <citation type="journal article" date="2019" name="Appl. Microbiol. Biotechnol.">
        <title>Genome sequence of Isaria javanica and comparative genome analysis insights into family S53 peptidase evolution in fungal entomopathogens.</title>
        <authorList>
            <person name="Lin R."/>
            <person name="Zhang X."/>
            <person name="Xin B."/>
            <person name="Zou M."/>
            <person name="Gao Y."/>
            <person name="Qin F."/>
            <person name="Hu Q."/>
            <person name="Xie B."/>
            <person name="Cheng X."/>
        </authorList>
    </citation>
    <scope>NUCLEOTIDE SEQUENCE [LARGE SCALE GENOMIC DNA]</scope>
    <source>
        <strain evidence="2 3">IJ1G</strain>
    </source>
</reference>
<dbReference type="EMBL" id="SPUK01000009">
    <property type="protein sequence ID" value="TQV94630.1"/>
    <property type="molecule type" value="Genomic_DNA"/>
</dbReference>
<name>A0A545UYR8_9HYPO</name>
<sequence>MKRKEKREPGGETAVDAVFIPLARGRVSWGWSSGKLAWMVTFGRVPWVRHSNRRYNRQEQQQYPYCVAVLVAAVTGLCIWAEGGRGVCQTLSKS</sequence>
<evidence type="ECO:0000313" key="3">
    <source>
        <dbReference type="Proteomes" id="UP000315783"/>
    </source>
</evidence>
<keyword evidence="3" id="KW-1185">Reference proteome</keyword>
<comment type="caution">
    <text evidence="2">The sequence shown here is derived from an EMBL/GenBank/DDBJ whole genome shotgun (WGS) entry which is preliminary data.</text>
</comment>
<protein>
    <submittedName>
        <fullName evidence="2">Uncharacterized protein</fullName>
    </submittedName>
</protein>
<evidence type="ECO:0000256" key="1">
    <source>
        <dbReference type="SAM" id="Phobius"/>
    </source>
</evidence>
<evidence type="ECO:0000313" key="2">
    <source>
        <dbReference type="EMBL" id="TQV94630.1"/>
    </source>
</evidence>
<proteinExistence type="predicted"/>
<gene>
    <name evidence="2" type="ORF">IF1G_06641</name>
</gene>